<dbReference type="Gene3D" id="3.30.200.70">
    <property type="match status" value="1"/>
</dbReference>
<evidence type="ECO:0000313" key="3">
    <source>
        <dbReference type="EMBL" id="KAB1638754.1"/>
    </source>
</evidence>
<proteinExistence type="inferred from homology"/>
<dbReference type="Pfam" id="PF01636">
    <property type="entry name" value="APH"/>
    <property type="match status" value="1"/>
</dbReference>
<dbReference type="GeneID" id="98658336"/>
<evidence type="ECO:0000313" key="4">
    <source>
        <dbReference type="Proteomes" id="UP000468668"/>
    </source>
</evidence>
<dbReference type="InterPro" id="IPR011009">
    <property type="entry name" value="Kinase-like_dom_sf"/>
</dbReference>
<keyword evidence="3" id="KW-0808">Transferase</keyword>
<accession>A0A6N6NK57</accession>
<dbReference type="Gene3D" id="1.20.1270.170">
    <property type="match status" value="1"/>
</dbReference>
<comment type="caution">
    <text evidence="3">The sequence shown here is derived from an EMBL/GenBank/DDBJ whole genome shotgun (WGS) entry which is preliminary data.</text>
</comment>
<organism evidence="3 4">
    <name type="scientific">Ellagibacter isourolithinifaciens</name>
    <dbReference type="NCBI Taxonomy" id="2137581"/>
    <lineage>
        <taxon>Bacteria</taxon>
        <taxon>Bacillati</taxon>
        <taxon>Actinomycetota</taxon>
        <taxon>Coriobacteriia</taxon>
        <taxon>Eggerthellales</taxon>
        <taxon>Eggerthellaceae</taxon>
        <taxon>Ellagibacter</taxon>
    </lineage>
</organism>
<reference evidence="3 4" key="1">
    <citation type="submission" date="2019-09" db="EMBL/GenBank/DDBJ databases">
        <title>Whole genome shotgun sequencing (WGS) of Ellagibacter isourolithinifaciens DSM 104140(T) and Adlercreutzia muris DSM 29508(T).</title>
        <authorList>
            <person name="Stoll D.A."/>
            <person name="Danylec N."/>
            <person name="Huch M."/>
        </authorList>
    </citation>
    <scope>NUCLEOTIDE SEQUENCE [LARGE SCALE GENOMIC DNA]</scope>
    <source>
        <strain evidence="3 4">DSM 104140</strain>
    </source>
</reference>
<dbReference type="AlphaFoldDB" id="A0A6N6NK57"/>
<dbReference type="GO" id="GO:0009088">
    <property type="term" value="P:threonine biosynthetic process"/>
    <property type="evidence" value="ECO:0007669"/>
    <property type="project" value="TreeGrafter"/>
</dbReference>
<dbReference type="InterPro" id="IPR002575">
    <property type="entry name" value="Aminoglycoside_PTrfase"/>
</dbReference>
<dbReference type="InterPro" id="IPR008266">
    <property type="entry name" value="Tyr_kinase_AS"/>
</dbReference>
<dbReference type="SUPFAM" id="SSF56112">
    <property type="entry name" value="Protein kinase-like (PK-like)"/>
    <property type="match status" value="1"/>
</dbReference>
<dbReference type="RefSeq" id="WP_158049990.1">
    <property type="nucleotide sequence ID" value="NZ_WAJR01000021.1"/>
</dbReference>
<dbReference type="GO" id="GO:0004672">
    <property type="term" value="F:protein kinase activity"/>
    <property type="evidence" value="ECO:0007669"/>
    <property type="project" value="InterPro"/>
</dbReference>
<evidence type="ECO:0000256" key="1">
    <source>
        <dbReference type="ARBA" id="ARBA00038240"/>
    </source>
</evidence>
<name>A0A6N6NK57_9ACTN</name>
<dbReference type="OrthoDB" id="241498at2"/>
<dbReference type="InterPro" id="IPR050249">
    <property type="entry name" value="Pseudomonas-type_ThrB"/>
</dbReference>
<feature type="domain" description="Aminoglycoside phosphotransferase" evidence="2">
    <location>
        <begin position="39"/>
        <end position="279"/>
    </location>
</feature>
<dbReference type="GO" id="GO:0004413">
    <property type="term" value="F:homoserine kinase activity"/>
    <property type="evidence" value="ECO:0007669"/>
    <property type="project" value="TreeGrafter"/>
</dbReference>
<dbReference type="Gene3D" id="1.10.510.10">
    <property type="entry name" value="Transferase(Phosphotransferase) domain 1"/>
    <property type="match status" value="1"/>
</dbReference>
<sequence>MTQLNESHANPDLSWAGYTREALSHWGLEDAAVRQLSLSENATYLVESSTDSNGEPDPQRFVLRLHRPGYREKKLIESELAWIDALADEGAVRVARAYPTFQGDKLCSFTNPDGAEQYAVLFEFLDGKEPSESGLASSMERIGRVAVSLHASSLSWRRPEWFERIVWDEDRIVGSESDFGDWRDTPEVTPELKEILEAAETKMLREMAEYGKTADNFGLVHTDLRSSNLLIGEDGTVKVIDFDDCEKGWFLFDMACSFSFEESSPDIEAMVLAYLRGYRSAGGVVPDSELAYLPAMLIARRLILVAWVEKRKETIWAGLIRDRYVAESREIALAFLHDEYLPRVLEMAREASSLSNVA</sequence>
<keyword evidence="4" id="KW-1185">Reference proteome</keyword>
<protein>
    <submittedName>
        <fullName evidence="3">Phosphotransferase</fullName>
    </submittedName>
</protein>
<gene>
    <name evidence="3" type="ORF">F8C90_07940</name>
</gene>
<dbReference type="EMBL" id="WAJR01000021">
    <property type="protein sequence ID" value="KAB1638754.1"/>
    <property type="molecule type" value="Genomic_DNA"/>
</dbReference>
<comment type="similarity">
    <text evidence="1">Belongs to the pseudomonas-type ThrB family.</text>
</comment>
<dbReference type="PANTHER" id="PTHR21064:SF6">
    <property type="entry name" value="AMINOGLYCOSIDE PHOSPHOTRANSFERASE DOMAIN-CONTAINING PROTEIN"/>
    <property type="match status" value="1"/>
</dbReference>
<evidence type="ECO:0000259" key="2">
    <source>
        <dbReference type="Pfam" id="PF01636"/>
    </source>
</evidence>
<dbReference type="Proteomes" id="UP000468668">
    <property type="component" value="Unassembled WGS sequence"/>
</dbReference>
<dbReference type="PROSITE" id="PS00109">
    <property type="entry name" value="PROTEIN_KINASE_TYR"/>
    <property type="match status" value="1"/>
</dbReference>
<dbReference type="PANTHER" id="PTHR21064">
    <property type="entry name" value="AMINOGLYCOSIDE PHOSPHOTRANSFERASE DOMAIN-CONTAINING PROTEIN-RELATED"/>
    <property type="match status" value="1"/>
</dbReference>